<evidence type="ECO:0000256" key="3">
    <source>
        <dbReference type="ARBA" id="ARBA00022448"/>
    </source>
</evidence>
<keyword evidence="7 8" id="KW-0472">Membrane</keyword>
<evidence type="ECO:0000256" key="4">
    <source>
        <dbReference type="ARBA" id="ARBA00022475"/>
    </source>
</evidence>
<feature type="transmembrane region" description="Helical" evidence="8">
    <location>
        <begin position="278"/>
        <end position="298"/>
    </location>
</feature>
<evidence type="ECO:0000256" key="5">
    <source>
        <dbReference type="ARBA" id="ARBA00022692"/>
    </source>
</evidence>
<keyword evidence="10" id="KW-1185">Reference proteome</keyword>
<dbReference type="GO" id="GO:0022857">
    <property type="term" value="F:transmembrane transporter activity"/>
    <property type="evidence" value="ECO:0007669"/>
    <property type="project" value="InterPro"/>
</dbReference>
<dbReference type="Proteomes" id="UP000240971">
    <property type="component" value="Unassembled WGS sequence"/>
</dbReference>
<feature type="transmembrane region" description="Helical" evidence="8">
    <location>
        <begin position="30"/>
        <end position="49"/>
    </location>
</feature>
<reference evidence="9 10" key="1">
    <citation type="submission" date="2018-03" db="EMBL/GenBank/DDBJ databases">
        <title>Genomic Encyclopedia of Archaeal and Bacterial Type Strains, Phase II (KMG-II): from individual species to whole genera.</title>
        <authorList>
            <person name="Goeker M."/>
        </authorList>
    </citation>
    <scope>NUCLEOTIDE SEQUENCE [LARGE SCALE GENOMIC DNA]</scope>
    <source>
        <strain evidence="9 10">DSM 24859</strain>
    </source>
</reference>
<evidence type="ECO:0000313" key="10">
    <source>
        <dbReference type="Proteomes" id="UP000240971"/>
    </source>
</evidence>
<dbReference type="PANTHER" id="PTHR30047:SF7">
    <property type="entry name" value="HIGH-AFFINITY CHOLINE TRANSPORT PROTEIN"/>
    <property type="match status" value="1"/>
</dbReference>
<evidence type="ECO:0000256" key="2">
    <source>
        <dbReference type="ARBA" id="ARBA00005658"/>
    </source>
</evidence>
<comment type="subcellular location">
    <subcellularLocation>
        <location evidence="1">Cell membrane</location>
        <topology evidence="1">Multi-pass membrane protein</topology>
    </subcellularLocation>
</comment>
<sequence>MCILHHWDKHGRCNYFAMLKKNAFIINRPVCYTSCLLVFVSLLLCLLFRESANEWFAHTQYLITENLGWFFILTVNFVLIFCLSMAFGKFGHIRLGGENAEPEFSTMSWFAMLFSAGMGIGIMFFSIAEPVSHFAKPPKPVGNPIEAARQAMDFTFLHWGLHAWGIYALVGLALAFFSFNKKLPLTFRSLFYPFLGEKIHGWWGHSIDILSVMATLFGLSTSLGLGVQQMNAGMNFLFGWPVSVGLQSVLILAVTSIATISVFSGLDKGVKILSNANMMMALALMLFIFIFGPSIYLLKSFIQNTGSYLADFIQISTWNDSYRQSGWQNSWTVFYWAWWIAWSPFVGSFIARISKGRTVKEFVLGVLIVPALLTFLWMTIFGSTALSFILHGDNTMISAVKENISTALFVFLQKIPFTFFLSLLAVVLVSFFFITSSDSGSLVIDNITSGGAPKTPALQRIFWAFLQGIIAIVLLLGGGLQALQTAVIIAGFPFAIIILLMCYSLRQGMQEELSGMNKKRRQKQEKSYRNIIADLIEEQNNPNT</sequence>
<keyword evidence="6 8" id="KW-1133">Transmembrane helix</keyword>
<dbReference type="InterPro" id="IPR000060">
    <property type="entry name" value="BCCT_transptr"/>
</dbReference>
<feature type="transmembrane region" description="Helical" evidence="8">
    <location>
        <begin position="201"/>
        <end position="225"/>
    </location>
</feature>
<proteinExistence type="inferred from homology"/>
<comment type="caution">
    <text evidence="9">The sequence shown here is derived from an EMBL/GenBank/DDBJ whole genome shotgun (WGS) entry which is preliminary data.</text>
</comment>
<feature type="transmembrane region" description="Helical" evidence="8">
    <location>
        <begin position="333"/>
        <end position="351"/>
    </location>
</feature>
<accession>A0A2P8H9G7</accession>
<feature type="transmembrane region" description="Helical" evidence="8">
    <location>
        <begin position="245"/>
        <end position="266"/>
    </location>
</feature>
<comment type="similarity">
    <text evidence="2">Belongs to the BCCT transporter (TC 2.A.15) family.</text>
</comment>
<evidence type="ECO:0000256" key="6">
    <source>
        <dbReference type="ARBA" id="ARBA00022989"/>
    </source>
</evidence>
<feature type="transmembrane region" description="Helical" evidence="8">
    <location>
        <begin position="410"/>
        <end position="434"/>
    </location>
</feature>
<dbReference type="PROSITE" id="PS01303">
    <property type="entry name" value="BCCT"/>
    <property type="match status" value="1"/>
</dbReference>
<dbReference type="GO" id="GO:0005886">
    <property type="term" value="C:plasma membrane"/>
    <property type="evidence" value="ECO:0007669"/>
    <property type="project" value="UniProtKB-SubCell"/>
</dbReference>
<evidence type="ECO:0000256" key="7">
    <source>
        <dbReference type="ARBA" id="ARBA00023136"/>
    </source>
</evidence>
<feature type="transmembrane region" description="Helical" evidence="8">
    <location>
        <begin position="109"/>
        <end position="128"/>
    </location>
</feature>
<feature type="transmembrane region" description="Helical" evidence="8">
    <location>
        <begin position="363"/>
        <end position="390"/>
    </location>
</feature>
<feature type="transmembrane region" description="Helical" evidence="8">
    <location>
        <begin position="461"/>
        <end position="480"/>
    </location>
</feature>
<keyword evidence="4" id="KW-1003">Cell membrane</keyword>
<gene>
    <name evidence="9" type="ORF">CLV51_11094</name>
</gene>
<feature type="transmembrane region" description="Helical" evidence="8">
    <location>
        <begin position="69"/>
        <end position="88"/>
    </location>
</feature>
<evidence type="ECO:0000313" key="9">
    <source>
        <dbReference type="EMBL" id="PSL42877.1"/>
    </source>
</evidence>
<keyword evidence="3" id="KW-0813">Transport</keyword>
<dbReference type="NCBIfam" id="TIGR00842">
    <property type="entry name" value="bcct"/>
    <property type="match status" value="1"/>
</dbReference>
<dbReference type="PANTHER" id="PTHR30047">
    <property type="entry name" value="HIGH-AFFINITY CHOLINE TRANSPORT PROTEIN-RELATED"/>
    <property type="match status" value="1"/>
</dbReference>
<protein>
    <submittedName>
        <fullName evidence="9">Choline/glycine/proline betaine transport protein</fullName>
    </submittedName>
</protein>
<feature type="transmembrane region" description="Helical" evidence="8">
    <location>
        <begin position="161"/>
        <end position="180"/>
    </location>
</feature>
<name>A0A2P8H9G7_CHINA</name>
<dbReference type="EMBL" id="PYAW01000010">
    <property type="protein sequence ID" value="PSL42877.1"/>
    <property type="molecule type" value="Genomic_DNA"/>
</dbReference>
<feature type="transmembrane region" description="Helical" evidence="8">
    <location>
        <begin position="486"/>
        <end position="505"/>
    </location>
</feature>
<keyword evidence="5 8" id="KW-0812">Transmembrane</keyword>
<dbReference type="InterPro" id="IPR018093">
    <property type="entry name" value="BCCT_CS"/>
</dbReference>
<organism evidence="9 10">
    <name type="scientific">Chitinophaga niastensis</name>
    <dbReference type="NCBI Taxonomy" id="536980"/>
    <lineage>
        <taxon>Bacteria</taxon>
        <taxon>Pseudomonadati</taxon>
        <taxon>Bacteroidota</taxon>
        <taxon>Chitinophagia</taxon>
        <taxon>Chitinophagales</taxon>
        <taxon>Chitinophagaceae</taxon>
        <taxon>Chitinophaga</taxon>
    </lineage>
</organism>
<dbReference type="AlphaFoldDB" id="A0A2P8H9G7"/>
<evidence type="ECO:0000256" key="8">
    <source>
        <dbReference type="SAM" id="Phobius"/>
    </source>
</evidence>
<evidence type="ECO:0000256" key="1">
    <source>
        <dbReference type="ARBA" id="ARBA00004651"/>
    </source>
</evidence>
<dbReference type="Pfam" id="PF02028">
    <property type="entry name" value="BCCT"/>
    <property type="match status" value="1"/>
</dbReference>